<keyword evidence="4" id="KW-1185">Reference proteome</keyword>
<reference evidence="4" key="1">
    <citation type="submission" date="2016-10" db="EMBL/GenBank/DDBJ databases">
        <authorList>
            <person name="Varghese N."/>
            <person name="Submissions S."/>
        </authorList>
    </citation>
    <scope>NUCLEOTIDE SEQUENCE [LARGE SCALE GENOMIC DNA]</scope>
    <source>
        <strain evidence="4">DSM 21620</strain>
    </source>
</reference>
<dbReference type="Gene3D" id="3.10.450.310">
    <property type="match status" value="1"/>
</dbReference>
<evidence type="ECO:0000313" key="4">
    <source>
        <dbReference type="Proteomes" id="UP000198666"/>
    </source>
</evidence>
<dbReference type="Proteomes" id="UP000198666">
    <property type="component" value="Unassembled WGS sequence"/>
</dbReference>
<accession>A0A1G6LV63</accession>
<sequence length="430" mass="48417">MKLETFNTILLVILVAMSLILTAYVWTFQPNSLKSEGIGTEEAKTLGGVEKQLADVVRPTHIYVHNGDNHFVFKSKEEEQVFTDGLADWTLTNTKLGSLDELPKTNVELVYPVTIAYSQLNALFQVEGAENVTSRLGDGGFTKLYLEPNEDNTTDLIFVNDRQEDPLHNVVTATVTNNIQNTILAEDSLTAAVPLSETGTNDLNQIFLPEEIVVKDSNVRGETISRNAFAEIYMDNNYTIQGTDQYTDSNLLEMIKFSNNGQFASYQYSSTSPGAGTTNRAEQMQAAINTINTHKGWTDDYNLYAVSGESNFTFQFRMMNDGYPVFQTNGLSLITIRMQSTLPEPVSYERTLLDIGVSGGSRDYKLTVQQVRDWLENNKYNPRDIQDVVIGYRLDDNDSDIYKYHLKPSWYVKYEGEWNEVKDSETGGES</sequence>
<dbReference type="STRING" id="361279.SAMN05421663_102510"/>
<dbReference type="EMBL" id="FMZB01000002">
    <property type="protein sequence ID" value="SDC47110.1"/>
    <property type="molecule type" value="Genomic_DNA"/>
</dbReference>
<name>A0A1G6LV63_9BACI</name>
<dbReference type="Gene3D" id="3.30.310.160">
    <property type="entry name" value="YycH protein, domain 2"/>
    <property type="match status" value="1"/>
</dbReference>
<dbReference type="RefSeq" id="WP_093726315.1">
    <property type="nucleotide sequence ID" value="NZ_FMZB01000002.1"/>
</dbReference>
<dbReference type="CDD" id="cd15787">
    <property type="entry name" value="YycH_N"/>
    <property type="match status" value="1"/>
</dbReference>
<keyword evidence="1" id="KW-0812">Transmembrane</keyword>
<proteinExistence type="predicted"/>
<evidence type="ECO:0000259" key="2">
    <source>
        <dbReference type="Pfam" id="PF07435"/>
    </source>
</evidence>
<dbReference type="Pfam" id="PF07435">
    <property type="entry name" value="YycH"/>
    <property type="match status" value="1"/>
</dbReference>
<dbReference type="AlphaFoldDB" id="A0A1G6LV63"/>
<protein>
    <submittedName>
        <fullName evidence="3">Two-component signal transduction system YycFG, regulatory protein YycH</fullName>
    </submittedName>
</protein>
<organism evidence="3 4">
    <name type="scientific">Terribacillus halophilus</name>
    <dbReference type="NCBI Taxonomy" id="361279"/>
    <lineage>
        <taxon>Bacteria</taxon>
        <taxon>Bacillati</taxon>
        <taxon>Bacillota</taxon>
        <taxon>Bacilli</taxon>
        <taxon>Bacillales</taxon>
        <taxon>Bacillaceae</taxon>
        <taxon>Terribacillus</taxon>
    </lineage>
</organism>
<gene>
    <name evidence="3" type="ORF">SAMN05421663_102510</name>
</gene>
<dbReference type="InterPro" id="IPR042274">
    <property type="entry name" value="YycH/YycI_2"/>
</dbReference>
<dbReference type="InterPro" id="IPR009996">
    <property type="entry name" value="YycH"/>
</dbReference>
<dbReference type="OrthoDB" id="2382185at2"/>
<evidence type="ECO:0000313" key="3">
    <source>
        <dbReference type="EMBL" id="SDC47110.1"/>
    </source>
</evidence>
<evidence type="ECO:0000256" key="1">
    <source>
        <dbReference type="SAM" id="Phobius"/>
    </source>
</evidence>
<feature type="domain" description="Regulatory protein YycH" evidence="2">
    <location>
        <begin position="4"/>
        <end position="422"/>
    </location>
</feature>
<keyword evidence="1" id="KW-1133">Transmembrane helix</keyword>
<feature type="transmembrane region" description="Helical" evidence="1">
    <location>
        <begin position="6"/>
        <end position="26"/>
    </location>
</feature>
<keyword evidence="1" id="KW-0472">Membrane</keyword>